<protein>
    <recommendedName>
        <fullName evidence="4">Apple domain-containing protein</fullName>
    </recommendedName>
</protein>
<keyword evidence="3" id="KW-1185">Reference proteome</keyword>
<dbReference type="HOGENOM" id="CLU_921380_0_0_1"/>
<feature type="signal peptide" evidence="1">
    <location>
        <begin position="1"/>
        <end position="18"/>
    </location>
</feature>
<dbReference type="OrthoDB" id="3562088at2759"/>
<dbReference type="EMBL" id="JH767610">
    <property type="protein sequence ID" value="EON69301.1"/>
    <property type="molecule type" value="Genomic_DNA"/>
</dbReference>
<accession>R7Z5V0</accession>
<gene>
    <name evidence="2" type="ORF">W97_08461</name>
</gene>
<reference evidence="3" key="1">
    <citation type="submission" date="2012-06" db="EMBL/GenBank/DDBJ databases">
        <title>The genome sequence of Coniosporium apollinis CBS 100218.</title>
        <authorList>
            <consortium name="The Broad Institute Genome Sequencing Platform"/>
            <person name="Cuomo C."/>
            <person name="Gorbushina A."/>
            <person name="Noack S."/>
            <person name="Walker B."/>
            <person name="Young S.K."/>
            <person name="Zeng Q."/>
            <person name="Gargeya S."/>
            <person name="Fitzgerald M."/>
            <person name="Haas B."/>
            <person name="Abouelleil A."/>
            <person name="Alvarado L."/>
            <person name="Arachchi H.M."/>
            <person name="Berlin A.M."/>
            <person name="Chapman S.B."/>
            <person name="Goldberg J."/>
            <person name="Griggs A."/>
            <person name="Gujja S."/>
            <person name="Hansen M."/>
            <person name="Howarth C."/>
            <person name="Imamovic A."/>
            <person name="Larimer J."/>
            <person name="McCowan C."/>
            <person name="Montmayeur A."/>
            <person name="Murphy C."/>
            <person name="Neiman D."/>
            <person name="Pearson M."/>
            <person name="Priest M."/>
            <person name="Roberts A."/>
            <person name="Saif S."/>
            <person name="Shea T."/>
            <person name="Sisk P."/>
            <person name="Sykes S."/>
            <person name="Wortman J."/>
            <person name="Nusbaum C."/>
            <person name="Birren B."/>
        </authorList>
    </citation>
    <scope>NUCLEOTIDE SEQUENCE [LARGE SCALE GENOMIC DNA]</scope>
    <source>
        <strain evidence="3">CBS 100218</strain>
    </source>
</reference>
<evidence type="ECO:0008006" key="4">
    <source>
        <dbReference type="Google" id="ProtNLM"/>
    </source>
</evidence>
<dbReference type="RefSeq" id="XP_007784618.1">
    <property type="nucleotide sequence ID" value="XM_007786428.1"/>
</dbReference>
<dbReference type="AlphaFoldDB" id="R7Z5V0"/>
<proteinExistence type="predicted"/>
<sequence length="302" mass="32283">MALLLAIVLSSLVPLASAIPTCNADNVYRAIVRYSTEAEFFCSDFLAQTRYSGTLDSVVTIPTTVTVTNPRSTDPVSVFLISYTSSVFISTSFAPQPTRTANPTAFTRPLPIYVQQYPPSRVSSACSCIASPIPTYTITRDCDPSTTSTVSTTITWTTGRPARTTVTYAWTETTLVYASTRAPFPTACPAADGVPYIGSDASLWDRNCDAYFAAVRIPLLRTTTARDFTACIEACVAYNKNLGYNQCQGVLYLPQSGNQCQLGNSVTPGGGNGGQVAVLRFYEPSKPTPNYCATVTGAIGGH</sequence>
<name>R7Z5V0_CONA1</name>
<dbReference type="Proteomes" id="UP000016924">
    <property type="component" value="Unassembled WGS sequence"/>
</dbReference>
<evidence type="ECO:0000256" key="1">
    <source>
        <dbReference type="SAM" id="SignalP"/>
    </source>
</evidence>
<evidence type="ECO:0000313" key="3">
    <source>
        <dbReference type="Proteomes" id="UP000016924"/>
    </source>
</evidence>
<organism evidence="2 3">
    <name type="scientific">Coniosporium apollinis (strain CBS 100218)</name>
    <name type="common">Rock-inhabiting black yeast</name>
    <dbReference type="NCBI Taxonomy" id="1168221"/>
    <lineage>
        <taxon>Eukaryota</taxon>
        <taxon>Fungi</taxon>
        <taxon>Dikarya</taxon>
        <taxon>Ascomycota</taxon>
        <taxon>Pezizomycotina</taxon>
        <taxon>Dothideomycetes</taxon>
        <taxon>Dothideomycetes incertae sedis</taxon>
        <taxon>Coniosporium</taxon>
    </lineage>
</organism>
<keyword evidence="1" id="KW-0732">Signal</keyword>
<dbReference type="GeneID" id="19905772"/>
<evidence type="ECO:0000313" key="2">
    <source>
        <dbReference type="EMBL" id="EON69301.1"/>
    </source>
</evidence>
<feature type="chain" id="PRO_5004450436" description="Apple domain-containing protein" evidence="1">
    <location>
        <begin position="19"/>
        <end position="302"/>
    </location>
</feature>